<protein>
    <submittedName>
        <fullName evidence="1">Uncharacterized protein</fullName>
    </submittedName>
</protein>
<accession>A0AAD8ACE4</accession>
<sequence>IYLCSLQYQRPSSPSSAVFTNVNFFFCRTAVSATIVTILSCFHDYQFFLLP</sequence>
<evidence type="ECO:0000313" key="1">
    <source>
        <dbReference type="EMBL" id="KAJ9596481.1"/>
    </source>
</evidence>
<dbReference type="EMBL" id="JASPKZ010001987">
    <property type="protein sequence ID" value="KAJ9596481.1"/>
    <property type="molecule type" value="Genomic_DNA"/>
</dbReference>
<reference evidence="1" key="2">
    <citation type="submission" date="2023-05" db="EMBL/GenBank/DDBJ databases">
        <authorList>
            <person name="Fouks B."/>
        </authorList>
    </citation>
    <scope>NUCLEOTIDE SEQUENCE</scope>
    <source>
        <strain evidence="1">Stay&amp;Tobe</strain>
        <tissue evidence="1">Testes</tissue>
    </source>
</reference>
<organism evidence="1 2">
    <name type="scientific">Diploptera punctata</name>
    <name type="common">Pacific beetle cockroach</name>
    <dbReference type="NCBI Taxonomy" id="6984"/>
    <lineage>
        <taxon>Eukaryota</taxon>
        <taxon>Metazoa</taxon>
        <taxon>Ecdysozoa</taxon>
        <taxon>Arthropoda</taxon>
        <taxon>Hexapoda</taxon>
        <taxon>Insecta</taxon>
        <taxon>Pterygota</taxon>
        <taxon>Neoptera</taxon>
        <taxon>Polyneoptera</taxon>
        <taxon>Dictyoptera</taxon>
        <taxon>Blattodea</taxon>
        <taxon>Blaberoidea</taxon>
        <taxon>Blaberidae</taxon>
        <taxon>Diplopterinae</taxon>
        <taxon>Diploptera</taxon>
    </lineage>
</organism>
<comment type="caution">
    <text evidence="1">The sequence shown here is derived from an EMBL/GenBank/DDBJ whole genome shotgun (WGS) entry which is preliminary data.</text>
</comment>
<dbReference type="Proteomes" id="UP001233999">
    <property type="component" value="Unassembled WGS sequence"/>
</dbReference>
<feature type="non-terminal residue" evidence="1">
    <location>
        <position position="51"/>
    </location>
</feature>
<reference evidence="1" key="1">
    <citation type="journal article" date="2023" name="IScience">
        <title>Live-bearing cockroach genome reveals convergent evolutionary mechanisms linked to viviparity in insects and beyond.</title>
        <authorList>
            <person name="Fouks B."/>
            <person name="Harrison M.C."/>
            <person name="Mikhailova A.A."/>
            <person name="Marchal E."/>
            <person name="English S."/>
            <person name="Carruthers M."/>
            <person name="Jennings E.C."/>
            <person name="Chiamaka E.L."/>
            <person name="Frigard R.A."/>
            <person name="Pippel M."/>
            <person name="Attardo G.M."/>
            <person name="Benoit J.B."/>
            <person name="Bornberg-Bauer E."/>
            <person name="Tobe S.S."/>
        </authorList>
    </citation>
    <scope>NUCLEOTIDE SEQUENCE</scope>
    <source>
        <strain evidence="1">Stay&amp;Tobe</strain>
    </source>
</reference>
<evidence type="ECO:0000313" key="2">
    <source>
        <dbReference type="Proteomes" id="UP001233999"/>
    </source>
</evidence>
<dbReference type="AlphaFoldDB" id="A0AAD8ACE4"/>
<name>A0AAD8ACE4_DIPPU</name>
<proteinExistence type="predicted"/>
<feature type="non-terminal residue" evidence="1">
    <location>
        <position position="1"/>
    </location>
</feature>
<gene>
    <name evidence="1" type="ORF">L9F63_012520</name>
</gene>
<keyword evidence="2" id="KW-1185">Reference proteome</keyword>